<feature type="transmembrane region" description="Helical" evidence="2">
    <location>
        <begin position="424"/>
        <end position="446"/>
    </location>
</feature>
<keyword evidence="5" id="KW-1185">Reference proteome</keyword>
<dbReference type="Proteomes" id="UP000255024">
    <property type="component" value="Unassembled WGS sequence"/>
</dbReference>
<dbReference type="EMBL" id="UGQL01000001">
    <property type="protein sequence ID" value="STZ28580.1"/>
    <property type="molecule type" value="Genomic_DNA"/>
</dbReference>
<keyword evidence="2" id="KW-0472">Membrane</keyword>
<evidence type="ECO:0000259" key="3">
    <source>
        <dbReference type="Pfam" id="PF10145"/>
    </source>
</evidence>
<sequence length="1009" mass="107458">MASLAQINIIFKANLKEFSTEMENSKRQLEKVGKEWQRVGKQMSTYITAPLVALGGISSKINMEFDDSMRKVMATSNATAEEFKNLKSVAEEMGAATRYTASEAAEAMNYMALAGWKTKDIIEGIPGMLALAAASGEDLGMVSDILTDGLTAMGKSASDAAQFVDVLAAASSNSNTTVGMLGEAFQYAAPLAGSLGFAVEDLSLSIGLMSNAGIKGQKAGTALRAILTRLVKPTRESQKAMDDLGITIANADGTIKPLSEVLEILRSKFGNLSTAQKAQYAGMLAGQEAISGFLALVNAAPGDFDALSKAINNSAGTAKRMQDQMEGGIGGSWREMKSALEGVAIQIGEVLEPAFRKVANSIKDLANWFRGLSDTTKAITVAVGGFVAGIGPLMIGVGAVVKVLPVLSAGFVTLKSAIVGASTALLANPYAMVAVALAGLVTYVLLADDGFRKLTSTESNLNDISKQIANTTSRQEAELQKLLKIARDVNSTDKDKIEAIKKINELSPEYLGNITKETVNTDAATVAINKYVAALRNKAKQQAISDKQTVLYSKLLEKESDAIVDYGIGNSKVYIKNRQEFDEYMKSIGASGVALKTYQSGFDVALKKREQEISAIKKQIQYMEELDGVAKQEAVNIEVGVNSDYAKKSIINIYDDYMNSVDPIEIPVSFSVNSEGVGDTKESFLKGTEGFYQNQIKELEKLRSTTAATSDEYALFGEKIAEVQKKIDELTAAREKVTVAAVDGFTPVIAGSTAEMEKQIAVLKQLANERARVYGEADNQVKAWRNEIQDLEIKIKLDTDGAGIQLDKFKESLANTQSAIEGQAEGHGQILKHKQEDAEMYASIVGDSFAQMGSYISSSMSKSENALVQFGMIMAQEVLKMMAMNLSKATADSVSIGTETAKSYGPLSAYVLPALLAASMGAVMSAFSSVPKFADGGIVSGPTFGLMGEYAGAANNPEVIAPLNKLKDLIEPASGGGVTQVVLGGGFKLSGRDLQLVLDRNTTVINRIK</sequence>
<dbReference type="PANTHER" id="PTHR37813:SF1">
    <property type="entry name" value="FELS-2 PROPHAGE PROTEIN"/>
    <property type="match status" value="1"/>
</dbReference>
<keyword evidence="1" id="KW-1188">Viral release from host cell</keyword>
<keyword evidence="2" id="KW-1133">Transmembrane helix</keyword>
<dbReference type="Pfam" id="PF10145">
    <property type="entry name" value="PhageMin_Tail"/>
    <property type="match status" value="1"/>
</dbReference>
<dbReference type="AlphaFoldDB" id="A0A378RSC0"/>
<dbReference type="NCBIfam" id="TIGR01760">
    <property type="entry name" value="tape_meas_TP901"/>
    <property type="match status" value="1"/>
</dbReference>
<dbReference type="RefSeq" id="WP_115091493.1">
    <property type="nucleotide sequence ID" value="NZ_CP068107.1"/>
</dbReference>
<organism evidence="4 5">
    <name type="scientific">Myroides odoratus</name>
    <name type="common">Flavobacterium odoratum</name>
    <dbReference type="NCBI Taxonomy" id="256"/>
    <lineage>
        <taxon>Bacteria</taxon>
        <taxon>Pseudomonadati</taxon>
        <taxon>Bacteroidota</taxon>
        <taxon>Flavobacteriia</taxon>
        <taxon>Flavobacteriales</taxon>
        <taxon>Flavobacteriaceae</taxon>
        <taxon>Myroides</taxon>
    </lineage>
</organism>
<evidence type="ECO:0000313" key="4">
    <source>
        <dbReference type="EMBL" id="STZ28580.1"/>
    </source>
</evidence>
<feature type="transmembrane region" description="Helical" evidence="2">
    <location>
        <begin position="378"/>
        <end position="404"/>
    </location>
</feature>
<protein>
    <submittedName>
        <fullName evidence="4">Phage-related minor tail protein</fullName>
    </submittedName>
</protein>
<reference evidence="4 5" key="1">
    <citation type="submission" date="2018-06" db="EMBL/GenBank/DDBJ databases">
        <authorList>
            <consortium name="Pathogen Informatics"/>
            <person name="Doyle S."/>
        </authorList>
    </citation>
    <scope>NUCLEOTIDE SEQUENCE [LARGE SCALE GENOMIC DNA]</scope>
    <source>
        <strain evidence="4 5">NCTC11179</strain>
    </source>
</reference>
<evidence type="ECO:0000256" key="2">
    <source>
        <dbReference type="SAM" id="Phobius"/>
    </source>
</evidence>
<keyword evidence="2" id="KW-0812">Transmembrane</keyword>
<proteinExistence type="predicted"/>
<name>A0A378RSC0_MYROD</name>
<gene>
    <name evidence="4" type="ORF">NCTC11179_02131</name>
</gene>
<accession>A0A378RSC0</accession>
<evidence type="ECO:0000313" key="5">
    <source>
        <dbReference type="Proteomes" id="UP000255024"/>
    </source>
</evidence>
<evidence type="ECO:0000256" key="1">
    <source>
        <dbReference type="ARBA" id="ARBA00022612"/>
    </source>
</evidence>
<dbReference type="InterPro" id="IPR010090">
    <property type="entry name" value="Phage_tape_meas"/>
</dbReference>
<feature type="domain" description="Phage tail tape measure protein" evidence="3">
    <location>
        <begin position="90"/>
        <end position="286"/>
    </location>
</feature>
<dbReference type="PANTHER" id="PTHR37813">
    <property type="entry name" value="FELS-2 PROPHAGE PROTEIN"/>
    <property type="match status" value="1"/>
</dbReference>